<sequence length="497" mass="56877">MPWYSFGRDKQPSSGPAGFRSGNEPDPRLVAFTQSLPLCWTDDERKIKEAAVSSFANHVRVLQQRARDARQQCDELQQALQNGQRKAEYEARGVRTKHAQDLLRLQEDAKRDRANLQSQHDIQIRNLNVKLHRQGEEAGREASRVKKQHEDEVRALKQQSEARENEFAREQEKLRRVHEDQEAGLRADHGRTVHELQKKLKDLNGALLSRDDEVYQAAIFSTVNLPQKTDAKLKDSFSEIENLINGISGLSWKADQTVCPENVLQRHSAKHSIRRLKKAILQDIIWSILHRFVFISPFRVFGELGKELEHEWVANSVGNPHTYSQRHPNQDQAARTVEPFLPDAGSFKWPAPSLATERWRYMTLQECREVLKQPVLSQFDPRARLKKGFSDTISSLAAELTTTIQKVVSVDNQSMDNVNTLSRKVPKAWLDFCMHRPRIVVDMFGQEFSGASQRFTQIGRGEVLLTVVPKLGRYGDNEGADLDRFNLLKDGESLTLP</sequence>
<feature type="region of interest" description="Disordered" evidence="1">
    <location>
        <begin position="155"/>
        <end position="187"/>
    </location>
</feature>
<feature type="region of interest" description="Disordered" evidence="1">
    <location>
        <begin position="1"/>
        <end position="26"/>
    </location>
</feature>
<gene>
    <name evidence="2" type="ORF">RHO25_009316</name>
</gene>
<keyword evidence="3" id="KW-1185">Reference proteome</keyword>
<dbReference type="RefSeq" id="XP_065459250.1">
    <property type="nucleotide sequence ID" value="XM_065603178.1"/>
</dbReference>
<protein>
    <submittedName>
        <fullName evidence="2">Uncharacterized protein</fullName>
    </submittedName>
</protein>
<evidence type="ECO:0000256" key="1">
    <source>
        <dbReference type="SAM" id="MobiDB-lite"/>
    </source>
</evidence>
<reference evidence="2 3" key="1">
    <citation type="submission" date="2023-09" db="EMBL/GenBank/DDBJ databases">
        <title>Complete-Gapless Cercospora beticola genome.</title>
        <authorList>
            <person name="Wyatt N.A."/>
            <person name="Spanner R.E."/>
            <person name="Bolton M.D."/>
        </authorList>
    </citation>
    <scope>NUCLEOTIDE SEQUENCE [LARGE SCALE GENOMIC DNA]</scope>
    <source>
        <strain evidence="2">Cb09-40</strain>
    </source>
</reference>
<dbReference type="EMBL" id="CP134189">
    <property type="protein sequence ID" value="WPB04670.1"/>
    <property type="molecule type" value="Genomic_DNA"/>
</dbReference>
<evidence type="ECO:0000313" key="2">
    <source>
        <dbReference type="EMBL" id="WPB04670.1"/>
    </source>
</evidence>
<evidence type="ECO:0000313" key="3">
    <source>
        <dbReference type="Proteomes" id="UP001302367"/>
    </source>
</evidence>
<organism evidence="2 3">
    <name type="scientific">Cercospora beticola</name>
    <name type="common">Sugarbeet leaf spot fungus</name>
    <dbReference type="NCBI Taxonomy" id="122368"/>
    <lineage>
        <taxon>Eukaryota</taxon>
        <taxon>Fungi</taxon>
        <taxon>Dikarya</taxon>
        <taxon>Ascomycota</taxon>
        <taxon>Pezizomycotina</taxon>
        <taxon>Dothideomycetes</taxon>
        <taxon>Dothideomycetidae</taxon>
        <taxon>Mycosphaerellales</taxon>
        <taxon>Mycosphaerellaceae</taxon>
        <taxon>Cercospora</taxon>
    </lineage>
</organism>
<proteinExistence type="predicted"/>
<accession>A0ABZ0NYQ3</accession>
<name>A0ABZ0NYQ3_CERBT</name>
<dbReference type="Proteomes" id="UP001302367">
    <property type="component" value="Chromosome 6"/>
</dbReference>
<dbReference type="GeneID" id="90644564"/>